<dbReference type="SUPFAM" id="SSF161098">
    <property type="entry name" value="MetI-like"/>
    <property type="match status" value="1"/>
</dbReference>
<name>A0A0J9C783_9FIRM</name>
<dbReference type="GeneID" id="93164425"/>
<evidence type="ECO:0000256" key="4">
    <source>
        <dbReference type="ARBA" id="ARBA00022692"/>
    </source>
</evidence>
<dbReference type="CDD" id="cd06261">
    <property type="entry name" value="TM_PBP2"/>
    <property type="match status" value="1"/>
</dbReference>
<feature type="domain" description="ABC transmembrane type-1" evidence="8">
    <location>
        <begin position="65"/>
        <end position="257"/>
    </location>
</feature>
<dbReference type="PANTHER" id="PTHR32243:SF18">
    <property type="entry name" value="INNER MEMBRANE ABC TRANSPORTER PERMEASE PROTEIN YCJP"/>
    <property type="match status" value="1"/>
</dbReference>
<evidence type="ECO:0000256" key="5">
    <source>
        <dbReference type="ARBA" id="ARBA00022989"/>
    </source>
</evidence>
<keyword evidence="5 7" id="KW-1133">Transmembrane helix</keyword>
<protein>
    <recommendedName>
        <fullName evidence="8">ABC transmembrane type-1 domain-containing protein</fullName>
    </recommendedName>
</protein>
<sequence>MNNKQVNYLHYIVLSFMALTFLLPLVWLVAASLDPNASDALKTPAAWTMGNFVSVLTEKSNLRAYWVGFVISFVESLAVVLLSCLAAYPLSRYKLSYKKAFMNIILFMTALPMIAVIVPVYKMYLSLGLLDKIWGVILYLSASSLPYGLWLMKNFMDAVPQELEEAAWVDGATTMKSITGVVLPLMFPGICTVFIYTFSKSWGNFFVPYILLSSASKMPASVKLYQFFGQYGLIDYGPLAAYSIIYTLPSILLYILSQNYMSKGFSLSGAAKG</sequence>
<keyword evidence="2 7" id="KW-0813">Transport</keyword>
<evidence type="ECO:0000256" key="6">
    <source>
        <dbReference type="ARBA" id="ARBA00023136"/>
    </source>
</evidence>
<dbReference type="GO" id="GO:0005886">
    <property type="term" value="C:plasma membrane"/>
    <property type="evidence" value="ECO:0007669"/>
    <property type="project" value="UniProtKB-SubCell"/>
</dbReference>
<dbReference type="PROSITE" id="PS50928">
    <property type="entry name" value="ABC_TM1"/>
    <property type="match status" value="1"/>
</dbReference>
<keyword evidence="3" id="KW-1003">Cell membrane</keyword>
<feature type="transmembrane region" description="Helical" evidence="7">
    <location>
        <begin position="133"/>
        <end position="152"/>
    </location>
</feature>
<comment type="subcellular location">
    <subcellularLocation>
        <location evidence="1 7">Cell membrane</location>
        <topology evidence="1 7">Multi-pass membrane protein</topology>
    </subcellularLocation>
</comment>
<accession>A0A0J9C783</accession>
<gene>
    <name evidence="9" type="ORF">HMPREF9470_01821</name>
</gene>
<feature type="transmembrane region" description="Helical" evidence="7">
    <location>
        <begin position="64"/>
        <end position="88"/>
    </location>
</feature>
<keyword evidence="4 7" id="KW-0812">Transmembrane</keyword>
<dbReference type="PATRIC" id="fig|742734.4.peg.1953"/>
<dbReference type="InterPro" id="IPR035906">
    <property type="entry name" value="MetI-like_sf"/>
</dbReference>
<evidence type="ECO:0000259" key="8">
    <source>
        <dbReference type="PROSITE" id="PS50928"/>
    </source>
</evidence>
<dbReference type="PANTHER" id="PTHR32243">
    <property type="entry name" value="MALTOSE TRANSPORT SYSTEM PERMEASE-RELATED"/>
    <property type="match status" value="1"/>
</dbReference>
<comment type="caution">
    <text evidence="9">The sequence shown here is derived from an EMBL/GenBank/DDBJ whole genome shotgun (WGS) entry which is preliminary data.</text>
</comment>
<dbReference type="InterPro" id="IPR000515">
    <property type="entry name" value="MetI-like"/>
</dbReference>
<dbReference type="AlphaFoldDB" id="A0A0J9C783"/>
<proteinExistence type="inferred from homology"/>
<reference evidence="9 10" key="1">
    <citation type="submission" date="2011-04" db="EMBL/GenBank/DDBJ databases">
        <title>The Genome Sequence of Clostridium citroniae WAL-19142.</title>
        <authorList>
            <consortium name="The Broad Institute Genome Sequencing Platform"/>
            <person name="Earl A."/>
            <person name="Ward D."/>
            <person name="Feldgarden M."/>
            <person name="Gevers D."/>
            <person name="Warren Y.A."/>
            <person name="Tyrrell K.L."/>
            <person name="Citron D.M."/>
            <person name="Goldstein E.J."/>
            <person name="Daigneault M."/>
            <person name="Allen-Vercoe E."/>
            <person name="Young S.K."/>
            <person name="Zeng Q."/>
            <person name="Gargeya S."/>
            <person name="Fitzgerald M."/>
            <person name="Haas B."/>
            <person name="Abouelleil A."/>
            <person name="Alvarado L."/>
            <person name="Arachchi H.M."/>
            <person name="Berlin A."/>
            <person name="Brown A."/>
            <person name="Chapman S.B."/>
            <person name="Chen Z."/>
            <person name="Dunbar C."/>
            <person name="Freedman E."/>
            <person name="Gearin G."/>
            <person name="Gellesch M."/>
            <person name="Goldberg J."/>
            <person name="Griggs A."/>
            <person name="Gujja S."/>
            <person name="Heilman E.R."/>
            <person name="Heiman D."/>
            <person name="Howarth C."/>
            <person name="Larson L."/>
            <person name="Lui A."/>
            <person name="MacDonald P.J."/>
            <person name="Mehta T."/>
            <person name="Montmayeur A."/>
            <person name="Murphy C."/>
            <person name="Neiman D."/>
            <person name="Pearson M."/>
            <person name="Priest M."/>
            <person name="Roberts A."/>
            <person name="Saif S."/>
            <person name="Shea T."/>
            <person name="Shenoy N."/>
            <person name="Sisk P."/>
            <person name="Stolte C."/>
            <person name="Sykes S."/>
            <person name="White J."/>
            <person name="Yandava C."/>
            <person name="Wortman J."/>
            <person name="Nusbaum C."/>
            <person name="Birren B."/>
        </authorList>
    </citation>
    <scope>NUCLEOTIDE SEQUENCE [LARGE SCALE GENOMIC DNA]</scope>
    <source>
        <strain evidence="9 10">WAL-19142</strain>
    </source>
</reference>
<feature type="transmembrane region" description="Helical" evidence="7">
    <location>
        <begin position="100"/>
        <end position="121"/>
    </location>
</feature>
<dbReference type="GO" id="GO:0055085">
    <property type="term" value="P:transmembrane transport"/>
    <property type="evidence" value="ECO:0007669"/>
    <property type="project" value="InterPro"/>
</dbReference>
<dbReference type="EMBL" id="ADLK01000017">
    <property type="protein sequence ID" value="KMW20977.1"/>
    <property type="molecule type" value="Genomic_DNA"/>
</dbReference>
<comment type="similarity">
    <text evidence="7">Belongs to the binding-protein-dependent transport system permease family.</text>
</comment>
<dbReference type="Proteomes" id="UP000037392">
    <property type="component" value="Unassembled WGS sequence"/>
</dbReference>
<dbReference type="Gene3D" id="1.10.3720.10">
    <property type="entry name" value="MetI-like"/>
    <property type="match status" value="1"/>
</dbReference>
<organism evidence="9 10">
    <name type="scientific">[Clostridium] citroniae WAL-19142</name>
    <dbReference type="NCBI Taxonomy" id="742734"/>
    <lineage>
        <taxon>Bacteria</taxon>
        <taxon>Bacillati</taxon>
        <taxon>Bacillota</taxon>
        <taxon>Clostridia</taxon>
        <taxon>Lachnospirales</taxon>
        <taxon>Lachnospiraceae</taxon>
        <taxon>Enterocloster</taxon>
    </lineage>
</organism>
<evidence type="ECO:0000256" key="2">
    <source>
        <dbReference type="ARBA" id="ARBA00022448"/>
    </source>
</evidence>
<evidence type="ECO:0000256" key="7">
    <source>
        <dbReference type="RuleBase" id="RU363032"/>
    </source>
</evidence>
<evidence type="ECO:0000313" key="10">
    <source>
        <dbReference type="Proteomes" id="UP000037392"/>
    </source>
</evidence>
<evidence type="ECO:0000313" key="9">
    <source>
        <dbReference type="EMBL" id="KMW20977.1"/>
    </source>
</evidence>
<dbReference type="RefSeq" id="WP_007861292.1">
    <property type="nucleotide sequence ID" value="NZ_KQ235877.1"/>
</dbReference>
<dbReference type="Pfam" id="PF00528">
    <property type="entry name" value="BPD_transp_1"/>
    <property type="match status" value="1"/>
</dbReference>
<evidence type="ECO:0000256" key="3">
    <source>
        <dbReference type="ARBA" id="ARBA00022475"/>
    </source>
</evidence>
<dbReference type="InterPro" id="IPR050901">
    <property type="entry name" value="BP-dep_ABC_trans_perm"/>
</dbReference>
<feature type="transmembrane region" description="Helical" evidence="7">
    <location>
        <begin position="181"/>
        <end position="199"/>
    </location>
</feature>
<evidence type="ECO:0000256" key="1">
    <source>
        <dbReference type="ARBA" id="ARBA00004651"/>
    </source>
</evidence>
<keyword evidence="6 7" id="KW-0472">Membrane</keyword>
<feature type="transmembrane region" description="Helical" evidence="7">
    <location>
        <begin position="12"/>
        <end position="33"/>
    </location>
</feature>
<feature type="transmembrane region" description="Helical" evidence="7">
    <location>
        <begin position="239"/>
        <end position="256"/>
    </location>
</feature>
<dbReference type="OrthoDB" id="9794684at2"/>